<feature type="region of interest" description="Disordered" evidence="1">
    <location>
        <begin position="539"/>
        <end position="589"/>
    </location>
</feature>
<evidence type="ECO:0000313" key="2">
    <source>
        <dbReference type="EMBL" id="ORC89887.1"/>
    </source>
</evidence>
<feature type="compositionally biased region" description="Low complexity" evidence="1">
    <location>
        <begin position="554"/>
        <end position="588"/>
    </location>
</feature>
<protein>
    <submittedName>
        <fullName evidence="2">Uncharacterized protein</fullName>
    </submittedName>
</protein>
<feature type="region of interest" description="Disordered" evidence="1">
    <location>
        <begin position="1326"/>
        <end position="1387"/>
    </location>
</feature>
<dbReference type="RefSeq" id="XP_028883953.1">
    <property type="nucleotide sequence ID" value="XM_029024646.1"/>
</dbReference>
<dbReference type="STRING" id="67003.A0A1X0NYX5"/>
<accession>A0A1X0NYX5</accession>
<feature type="region of interest" description="Disordered" evidence="1">
    <location>
        <begin position="1679"/>
        <end position="1703"/>
    </location>
</feature>
<feature type="compositionally biased region" description="Low complexity" evidence="1">
    <location>
        <begin position="1683"/>
        <end position="1703"/>
    </location>
</feature>
<reference evidence="2 3" key="1">
    <citation type="submission" date="2017-03" db="EMBL/GenBank/DDBJ databases">
        <title>An alternative strategy for trypanosome survival in the mammalian bloodstream revealed through genome and transcriptome analysis of the ubiquitous bovine parasite Trypanosoma (Megatrypanum) theileri.</title>
        <authorList>
            <person name="Kelly S."/>
            <person name="Ivens A."/>
            <person name="Mott A."/>
            <person name="O'Neill E."/>
            <person name="Emms D."/>
            <person name="Macleod O."/>
            <person name="Voorheis P."/>
            <person name="Matthews J."/>
            <person name="Matthews K."/>
            <person name="Carrington M."/>
        </authorList>
    </citation>
    <scope>NUCLEOTIDE SEQUENCE [LARGE SCALE GENOMIC DNA]</scope>
    <source>
        <strain evidence="2">Edinburgh</strain>
    </source>
</reference>
<sequence length="1835" mass="206417">MLRRRLHIGGLPTSVGEELQVFSSTAVQKRFSFKYATKLQHDEMRQPFYIHEKRYGIFSNERNVGKSRRGLPFITPLYTRHMNLWETDTDAKNNRFFREYVFGQRELHQLLGRPHGFEAANTDGSNDLSAYETHTDQRYKGIPRPAITNLHYEPEWCQTLYRAGAHGAQLSNPRSPLTEEVLGPELLKIRDIKSLEHCKAWFARLQYLIQLHYDAVGDIGEFKSRHTQHVHEFFVAFHDALSSVDFRDTYLFEQFQSARPAALEDLFGIFLEMEGNYVDPDHCPRCSLPYSSTRYCGEGDANTPFRRHRGRWAPHQRWGREWFAVVARRAEALWHRATEDPYFGTGQHTQRQAEALLRVYVRTQQRGKALDFIHALRGSKEFLIGAITITPEMQKSLDHLLDTTPHPHLLTNSFTLESQAARYTGEVQKPPFSPLQFRIDMEMNKYRRQQKEEGVVRVPPALWRLDTSAIVPYKIDPKTKHIVNWREVKEGIEKSFLSTGLPKEAYTGSEWREILYLNSVIATRATKAEQLQKELEAEKAKMKTENPKMKPDINNNNNKNNSNNNNRSNNKNVGDSSGRSSMNSSSSSIVFPDKDGYRVFDTTPASLQPFRVSQSGALFKAIKHVYPSPEAVPYSDPIHGKHFLLDTTPDTCRLFGDFEHGDWLAIRAKNVDGNNNNNAETQKEMEKEEEEVIVVGVTKEGSDSEWQLCAMYVDPARQRERGLVFLGTDCVDIRDRWASIRYVSAPHVKGRVTILDSQRTAREEFLGQVVGVRNGVLFVQWRLLKGGGSVMDRSVAEPIGTADQVREAFLNISELSVESLEHPPSWQTPFRNDFAEERLKELKQAPFQREKWVSLIPGKYTPKRKRFGYTQHTTLDDFETKEYKDRLLSKQFFHNPQAFEVIPDRRDRAVPFGGKWEYQRTQGLPTVDRNELENGWSEVEPVSDAEMHVIEQALRDISGRRPGNFIKSPSKVSSLQLNETWWKPFEFGWEQHNKEQKALLDPTEQRLIDSAGLPFGGKIPPFGTSSGIGERIREIAEDYAKGFGLGPHGHSPSHDTSHYNTLGSEDERVRDLGYKNTLVRLFNEKLGDKDIHQWALEQCSNGEADVRQLLLSLHEWRERGRPPSLLLSQVLSKYLEEEITTFNTGIPENVPKLSLQTVDGTLSPIGSGGERSGTIWADVDPTAYALQNATQRGHSGSDEPFILKLLKRARLHSSGANFTDVQYNSYLENTVVSEFQLGLAALVGKGISPSLLAQKTGQLHRGSSRWSGNVIPFVKSRELAGLLGRMGVTSENISLVIRGLANCPEQESVGDDFAVPASLILSWGGPGTGTSTNSGNGNAGDRKNNAVQSRNEQQRKGSMALSSAIRQLGQQRSSHGSNNNRNRQGDDKMVVHVLEDLALRNDGLVMDIQYAIRENKRNPTLRHEFFATLMPVFAGNHEKVSQLYDDYCEGKYVPNISVGIEAFIAFLHNITQHPDVYPGSRYFEVDSTTDGPQAGQYTALKLLDPLEGPFLFDNIKAEHIETVERFKKHGILAGPTRAPATGFIIANSKSLNYFTRRPEEVVYVTTDADQGLCRALEKSAHYKVIAANPALQFLLNAKNGAGIVATFNRFFYRTMPMLSFYQKVLKHYSNIVQPLREEAQNSARGLARAMESERSAAIEEFRRNSERYWRNILDGRSAEQSLTGNNRGSSTNSSNSSNTNISSSSASAASAAAAAAAGTAGGRDLHKTLGGSGAGGDYRRGGQRQQYRQQQRGGEGQEQQQQRQQQGDGKQQQQGRSEGDRGGVRTVFGSRQGGSRGMTDLLSKLNTPKSGSKGQTMKGPAKSSNDKNRGGQGGK</sequence>
<dbReference type="VEuPathDB" id="TriTrypDB:TM35_000101550"/>
<feature type="compositionally biased region" description="Low complexity" evidence="1">
    <location>
        <begin position="1743"/>
        <end position="1776"/>
    </location>
</feature>
<comment type="caution">
    <text evidence="2">The sequence shown here is derived from an EMBL/GenBank/DDBJ whole genome shotgun (WGS) entry which is preliminary data.</text>
</comment>
<proteinExistence type="predicted"/>
<evidence type="ECO:0000313" key="3">
    <source>
        <dbReference type="Proteomes" id="UP000192257"/>
    </source>
</evidence>
<dbReference type="Proteomes" id="UP000192257">
    <property type="component" value="Unassembled WGS sequence"/>
</dbReference>
<feature type="compositionally biased region" description="Polar residues" evidence="1">
    <location>
        <begin position="1804"/>
        <end position="1815"/>
    </location>
</feature>
<feature type="region of interest" description="Disordered" evidence="1">
    <location>
        <begin position="1719"/>
        <end position="1835"/>
    </location>
</feature>
<dbReference type="OrthoDB" id="270657at2759"/>
<gene>
    <name evidence="2" type="ORF">TM35_000101550</name>
</gene>
<organism evidence="2 3">
    <name type="scientific">Trypanosoma theileri</name>
    <dbReference type="NCBI Taxonomy" id="67003"/>
    <lineage>
        <taxon>Eukaryota</taxon>
        <taxon>Discoba</taxon>
        <taxon>Euglenozoa</taxon>
        <taxon>Kinetoplastea</taxon>
        <taxon>Metakinetoplastina</taxon>
        <taxon>Trypanosomatida</taxon>
        <taxon>Trypanosomatidae</taxon>
        <taxon>Trypanosoma</taxon>
    </lineage>
</organism>
<feature type="compositionally biased region" description="Basic and acidic residues" evidence="1">
    <location>
        <begin position="539"/>
        <end position="551"/>
    </location>
</feature>
<evidence type="ECO:0000256" key="1">
    <source>
        <dbReference type="SAM" id="MobiDB-lite"/>
    </source>
</evidence>
<name>A0A1X0NYX5_9TRYP</name>
<dbReference type="GeneID" id="39984426"/>
<feature type="compositionally biased region" description="Low complexity" evidence="1">
    <location>
        <begin position="1369"/>
        <end position="1382"/>
    </location>
</feature>
<keyword evidence="3" id="KW-1185">Reference proteome</keyword>
<dbReference type="EMBL" id="NBCO01000010">
    <property type="protein sequence ID" value="ORC89887.1"/>
    <property type="molecule type" value="Genomic_DNA"/>
</dbReference>